<dbReference type="Pfam" id="PF00881">
    <property type="entry name" value="Nitroreductase"/>
    <property type="match status" value="1"/>
</dbReference>
<dbReference type="InterPro" id="IPR000415">
    <property type="entry name" value="Nitroreductase-like"/>
</dbReference>
<dbReference type="Gene3D" id="3.40.109.10">
    <property type="entry name" value="NADH Oxidase"/>
    <property type="match status" value="1"/>
</dbReference>
<dbReference type="InterPro" id="IPR020051">
    <property type="entry name" value="SagB-type_dehydrogenase"/>
</dbReference>
<evidence type="ECO:0000313" key="5">
    <source>
        <dbReference type="Proteomes" id="UP000641932"/>
    </source>
</evidence>
<name>A0A918DYZ3_9ACTN</name>
<comment type="caution">
    <text evidence="4">The sequence shown here is derived from an EMBL/GenBank/DDBJ whole genome shotgun (WGS) entry which is preliminary data.</text>
</comment>
<feature type="domain" description="Cyanobactin oxidase ThcOx second" evidence="3">
    <location>
        <begin position="144"/>
        <end position="273"/>
    </location>
</feature>
<dbReference type="RefSeq" id="WP_189132262.1">
    <property type="nucleotide sequence ID" value="NZ_BMMS01000012.1"/>
</dbReference>
<reference evidence="4" key="1">
    <citation type="journal article" date="2014" name="Int. J. Syst. Evol. Microbiol.">
        <title>Complete genome sequence of Corynebacterium casei LMG S-19264T (=DSM 44701T), isolated from a smear-ripened cheese.</title>
        <authorList>
            <consortium name="US DOE Joint Genome Institute (JGI-PGF)"/>
            <person name="Walter F."/>
            <person name="Albersmeier A."/>
            <person name="Kalinowski J."/>
            <person name="Ruckert C."/>
        </authorList>
    </citation>
    <scope>NUCLEOTIDE SEQUENCE</scope>
    <source>
        <strain evidence="4">CGMCC 4.7201</strain>
    </source>
</reference>
<evidence type="ECO:0000259" key="3">
    <source>
        <dbReference type="Pfam" id="PF22767"/>
    </source>
</evidence>
<feature type="region of interest" description="Disordered" evidence="1">
    <location>
        <begin position="222"/>
        <end position="246"/>
    </location>
</feature>
<sequence>MHRELPYADAHDVRHVELWSLREDVRLEQDTVADTALLHTCWGRVRLTRLGAMAHEALRRMTFGPVSLDNAVSARLKDAEGPNGEVEGVRRDQERLDAILEHLQHLVVRSLGLEDADQPLLSVVPVAPGAVFRLPEVGLDCVARLSRFASLRSEDDEMVVESPLSLHRVVLHRNEAARVLFSLAQPRTVADIVAAAALPRPVVVDLVRYLVAAGAVLLSEPSGEDREDLGRAGPGRARPGAGAPRFAEDTDPALLGWAPAEMLFHTRSRFGRYGPYGSGHPPLGGSPAEPLLKPVPQGARTALPRPSLDEVLSRDLPLTAVLESRRSVRRYGEAALTLEQVGELLYRSARVRAKLSVPGSAPSRHLTTSRPYPTGGSSYELEIYATVGRCEGLDRGVYYYDPCDHCLVLVDQDAHAVTRLLGCAQVGAGMHEPPPLLLTITARFGRVSRKYSGMWYALILKDVGVLQQTLYLVSTAMGLAPCALGGGDMDASARSFRLDWREESSVGEFLVGPRPSDQGMRESHEGLWCDISALTESPVNDPAWARSFTGQTLSDR</sequence>
<dbReference type="PANTHER" id="PTHR43745:SF2">
    <property type="entry name" value="NITROREDUCTASE MJ1384-RELATED"/>
    <property type="match status" value="1"/>
</dbReference>
<gene>
    <name evidence="4" type="ORF">GCM10012280_31140</name>
</gene>
<evidence type="ECO:0000313" key="4">
    <source>
        <dbReference type="EMBL" id="GGO89006.1"/>
    </source>
</evidence>
<dbReference type="SUPFAM" id="SSF55469">
    <property type="entry name" value="FMN-dependent nitroreductase-like"/>
    <property type="match status" value="1"/>
</dbReference>
<dbReference type="NCBIfam" id="TIGR03605">
    <property type="entry name" value="antibiot_sagB"/>
    <property type="match status" value="1"/>
</dbReference>
<organism evidence="4 5">
    <name type="scientific">Wenjunlia tyrosinilytica</name>
    <dbReference type="NCBI Taxonomy" id="1544741"/>
    <lineage>
        <taxon>Bacteria</taxon>
        <taxon>Bacillati</taxon>
        <taxon>Actinomycetota</taxon>
        <taxon>Actinomycetes</taxon>
        <taxon>Kitasatosporales</taxon>
        <taxon>Streptomycetaceae</taxon>
        <taxon>Wenjunlia</taxon>
    </lineage>
</organism>
<dbReference type="PANTHER" id="PTHR43745">
    <property type="entry name" value="NITROREDUCTASE MJ1384-RELATED"/>
    <property type="match status" value="1"/>
</dbReference>
<proteinExistence type="predicted"/>
<dbReference type="AlphaFoldDB" id="A0A918DYZ3"/>
<reference evidence="4" key="2">
    <citation type="submission" date="2020-09" db="EMBL/GenBank/DDBJ databases">
        <authorList>
            <person name="Sun Q."/>
            <person name="Zhou Y."/>
        </authorList>
    </citation>
    <scope>NUCLEOTIDE SEQUENCE</scope>
    <source>
        <strain evidence="4">CGMCC 4.7201</strain>
    </source>
</reference>
<protein>
    <submittedName>
        <fullName evidence="4">SagB-type dehydrogenase domain-containing protein</fullName>
    </submittedName>
</protein>
<dbReference type="Proteomes" id="UP000641932">
    <property type="component" value="Unassembled WGS sequence"/>
</dbReference>
<evidence type="ECO:0000256" key="1">
    <source>
        <dbReference type="SAM" id="MobiDB-lite"/>
    </source>
</evidence>
<dbReference type="EMBL" id="BMMS01000012">
    <property type="protein sequence ID" value="GGO89006.1"/>
    <property type="molecule type" value="Genomic_DNA"/>
</dbReference>
<dbReference type="GO" id="GO:0016491">
    <property type="term" value="F:oxidoreductase activity"/>
    <property type="evidence" value="ECO:0007669"/>
    <property type="project" value="InterPro"/>
</dbReference>
<dbReference type="Pfam" id="PF22767">
    <property type="entry name" value="ThcOx"/>
    <property type="match status" value="1"/>
</dbReference>
<dbReference type="InterPro" id="IPR029479">
    <property type="entry name" value="Nitroreductase"/>
</dbReference>
<keyword evidence="5" id="KW-1185">Reference proteome</keyword>
<feature type="domain" description="Nitroreductase" evidence="2">
    <location>
        <begin position="323"/>
        <end position="501"/>
    </location>
</feature>
<feature type="compositionally biased region" description="Low complexity" evidence="1">
    <location>
        <begin position="234"/>
        <end position="245"/>
    </location>
</feature>
<dbReference type="CDD" id="cd02142">
    <property type="entry name" value="McbC_SagB-like_oxidoreductase"/>
    <property type="match status" value="1"/>
</dbReference>
<evidence type="ECO:0000259" key="2">
    <source>
        <dbReference type="Pfam" id="PF00881"/>
    </source>
</evidence>
<dbReference type="InterPro" id="IPR052544">
    <property type="entry name" value="Bacteriocin_Proc_Enz"/>
</dbReference>
<accession>A0A918DYZ3</accession>
<dbReference type="InterPro" id="IPR054488">
    <property type="entry name" value="ThcOx_dom2"/>
</dbReference>